<proteinExistence type="inferred from homology"/>
<dbReference type="InterPro" id="IPR023827">
    <property type="entry name" value="Peptidase_S8_Asp-AS"/>
</dbReference>
<dbReference type="EMBL" id="BAAACG010000003">
    <property type="protein sequence ID" value="GAA0733686.1"/>
    <property type="molecule type" value="Genomic_DNA"/>
</dbReference>
<evidence type="ECO:0000256" key="1">
    <source>
        <dbReference type="ARBA" id="ARBA00011073"/>
    </source>
</evidence>
<keyword evidence="2" id="KW-0645">Protease</keyword>
<dbReference type="PANTHER" id="PTHR43806">
    <property type="entry name" value="PEPTIDASE S8"/>
    <property type="match status" value="1"/>
</dbReference>
<dbReference type="PROSITE" id="PS00136">
    <property type="entry name" value="SUBTILASE_ASP"/>
    <property type="match status" value="1"/>
</dbReference>
<dbReference type="PANTHER" id="PTHR43806:SF11">
    <property type="entry name" value="CEREVISIN-RELATED"/>
    <property type="match status" value="1"/>
</dbReference>
<reference evidence="7" key="1">
    <citation type="journal article" date="2019" name="Int. J. Syst. Evol. Microbiol.">
        <title>The Global Catalogue of Microorganisms (GCM) 10K type strain sequencing project: providing services to taxonomists for standard genome sequencing and annotation.</title>
        <authorList>
            <consortium name="The Broad Institute Genomics Platform"/>
            <consortium name="The Broad Institute Genome Sequencing Center for Infectious Disease"/>
            <person name="Wu L."/>
            <person name="Ma J."/>
        </authorList>
    </citation>
    <scope>NUCLEOTIDE SEQUENCE [LARGE SCALE GENOMIC DNA]</scope>
    <source>
        <strain evidence="7">JCM 1407</strain>
    </source>
</reference>
<dbReference type="InterPro" id="IPR050131">
    <property type="entry name" value="Peptidase_S8_subtilisin-like"/>
</dbReference>
<evidence type="ECO:0000256" key="4">
    <source>
        <dbReference type="ARBA" id="ARBA00022825"/>
    </source>
</evidence>
<evidence type="ECO:0000256" key="3">
    <source>
        <dbReference type="ARBA" id="ARBA00022801"/>
    </source>
</evidence>
<evidence type="ECO:0000256" key="2">
    <source>
        <dbReference type="ARBA" id="ARBA00022670"/>
    </source>
</evidence>
<sequence length="760" mass="87464">MDKKNLPVKIILQRKNDLVANIGMGNTKFFCDVNEKLKNTIIKQLENTVDYYKDIFNVSSKLPLMGKIKMKKEAIAKSYKPDRFCKNIPIIGSGNLDEIYFKFTKDEVENTISEIQRLPSKLFKANLTSIEKITPYYSDDKISDDLRSKAKSKKEFFKIKDSIKIKLFDFKDDYDNELIRHYVYKKLNDIGFDEGIKNINYYDKVKYLQVKVQNYDQIIKISKINGIKTIDYFHRLYAVNKEIDYEDRNFKLPDKLIETDTIIGIIDTGISDSNPYLKNYIYSREQYVADEYINPSHGTFVASIIQYGDILNNINTSNKKLFKFLDVVALPNNDSTHGLIDGISEIEIMEIIDEVVDKYHDKVKIWNLSFGNDMKTCKETMSDLGVFCDAIQEKYNVQFFIASGNKSSTPLRQWPSQLSDDSDRIISPADSVRAITVGSIAHRESNNSLVKINEPSPFSRRGPGANYIVKPNVVDYGGNCTKSGNYNEIGMLGLDINGKITEKIGTSFSTPRVVRKYASIIDEMNETDILLSKGMLIHSAKMNARDLFHYNQDNIKYYGFGIPGVDVNNILLCSESEVTLVFKQKIVSGSHLELMDFPYPESLIKNGKYFGQICMTLVYNPPLNEDYGQEYCRSNIDVGFGPYKRNSDGKLDYKSEVPIEKSWESKYEADQVEHGFKWSPIKSYYRELKRGIKVADGWKLRVDTHKRYQEDLISQEFVLILTIRDKSGTLDIYSEVINGLRTNGYIMNDLELRSQVRVRN</sequence>
<dbReference type="RefSeq" id="WP_343758492.1">
    <property type="nucleotide sequence ID" value="NZ_BAAACG010000003.1"/>
</dbReference>
<dbReference type="SUPFAM" id="SSF52743">
    <property type="entry name" value="Subtilisin-like"/>
    <property type="match status" value="1"/>
</dbReference>
<gene>
    <name evidence="6" type="ORF">GCM10008906_04860</name>
</gene>
<keyword evidence="4" id="KW-0720">Serine protease</keyword>
<dbReference type="InterPro" id="IPR036852">
    <property type="entry name" value="Peptidase_S8/S53_dom_sf"/>
</dbReference>
<accession>A0ABP3UMP1</accession>
<dbReference type="Gene3D" id="3.40.50.200">
    <property type="entry name" value="Peptidase S8/S53 domain"/>
    <property type="match status" value="1"/>
</dbReference>
<protein>
    <submittedName>
        <fullName evidence="6">S8 family peptidase</fullName>
    </submittedName>
</protein>
<dbReference type="CDD" id="cd04847">
    <property type="entry name" value="Peptidases_S8_Subtilisin_like_2"/>
    <property type="match status" value="1"/>
</dbReference>
<comment type="similarity">
    <text evidence="1">Belongs to the peptidase S8 family.</text>
</comment>
<keyword evidence="3" id="KW-0378">Hydrolase</keyword>
<organism evidence="6 7">
    <name type="scientific">Clostridium oceanicum</name>
    <dbReference type="NCBI Taxonomy" id="1543"/>
    <lineage>
        <taxon>Bacteria</taxon>
        <taxon>Bacillati</taxon>
        <taxon>Bacillota</taxon>
        <taxon>Clostridia</taxon>
        <taxon>Eubacteriales</taxon>
        <taxon>Clostridiaceae</taxon>
        <taxon>Clostridium</taxon>
    </lineage>
</organism>
<dbReference type="InterPro" id="IPR000209">
    <property type="entry name" value="Peptidase_S8/S53_dom"/>
</dbReference>
<evidence type="ECO:0000313" key="6">
    <source>
        <dbReference type="EMBL" id="GAA0733686.1"/>
    </source>
</evidence>
<name>A0ABP3UMP1_9CLOT</name>
<feature type="domain" description="Peptidase S8/S53" evidence="5">
    <location>
        <begin position="260"/>
        <end position="541"/>
    </location>
</feature>
<keyword evidence="7" id="KW-1185">Reference proteome</keyword>
<evidence type="ECO:0000259" key="5">
    <source>
        <dbReference type="Pfam" id="PF00082"/>
    </source>
</evidence>
<comment type="caution">
    <text evidence="6">The sequence shown here is derived from an EMBL/GenBank/DDBJ whole genome shotgun (WGS) entry which is preliminary data.</text>
</comment>
<evidence type="ECO:0000313" key="7">
    <source>
        <dbReference type="Proteomes" id="UP001501510"/>
    </source>
</evidence>
<dbReference type="Proteomes" id="UP001501510">
    <property type="component" value="Unassembled WGS sequence"/>
</dbReference>
<dbReference type="Pfam" id="PF00082">
    <property type="entry name" value="Peptidase_S8"/>
    <property type="match status" value="1"/>
</dbReference>
<dbReference type="InterPro" id="IPR034074">
    <property type="entry name" value="Y4bN_pept_dom"/>
</dbReference>